<evidence type="ECO:0000313" key="3">
    <source>
        <dbReference type="Proteomes" id="UP000249081"/>
    </source>
</evidence>
<evidence type="ECO:0000313" key="2">
    <source>
        <dbReference type="EMBL" id="PZO34262.1"/>
    </source>
</evidence>
<reference evidence="2 3" key="2">
    <citation type="submission" date="2018-06" db="EMBL/GenBank/DDBJ databases">
        <title>Metagenomic assembly of (sub)arctic Cyanobacteria and their associated microbiome from non-axenic cultures.</title>
        <authorList>
            <person name="Baurain D."/>
        </authorList>
    </citation>
    <scope>NUCLEOTIDE SEQUENCE [LARGE SCALE GENOMIC DNA]</scope>
    <source>
        <strain evidence="2">ULC041bin1</strain>
    </source>
</reference>
<sequence>MPELVTRTNAYLLRAGQFSSTDLSTLDGHFVEQLRLFPELTGLAIANEAGAFLNVARSDDGGFSIWQRNVTATDGLLYRYRTDSNGQNAAAEGPARSNYDPHRDPPMTPGTRRPRRPQWPLAAGCHPGKGSRSAGAGDGAICADL</sequence>
<dbReference type="Proteomes" id="UP000249081">
    <property type="component" value="Unassembled WGS sequence"/>
</dbReference>
<dbReference type="AlphaFoldDB" id="A0A2W4VNX2"/>
<protein>
    <submittedName>
        <fullName evidence="2">Uncharacterized protein</fullName>
    </submittedName>
</protein>
<proteinExistence type="predicted"/>
<comment type="caution">
    <text evidence="2">The sequence shown here is derived from an EMBL/GenBank/DDBJ whole genome shotgun (WGS) entry which is preliminary data.</text>
</comment>
<accession>A0A2W4VNX2</accession>
<dbReference type="EMBL" id="QBMN01000214">
    <property type="protein sequence ID" value="PZO34262.1"/>
    <property type="molecule type" value="Genomic_DNA"/>
</dbReference>
<evidence type="ECO:0000256" key="1">
    <source>
        <dbReference type="SAM" id="MobiDB-lite"/>
    </source>
</evidence>
<reference evidence="3" key="1">
    <citation type="submission" date="2018-04" db="EMBL/GenBank/DDBJ databases">
        <authorList>
            <person name="Cornet L."/>
        </authorList>
    </citation>
    <scope>NUCLEOTIDE SEQUENCE [LARGE SCALE GENOMIC DNA]</scope>
</reference>
<organism evidence="2 3">
    <name type="scientific">Shackletoniella antarctica</name>
    <dbReference type="NCBI Taxonomy" id="268115"/>
    <lineage>
        <taxon>Bacteria</taxon>
        <taxon>Bacillati</taxon>
        <taxon>Cyanobacteriota</taxon>
        <taxon>Cyanophyceae</taxon>
        <taxon>Oculatellales</taxon>
        <taxon>Oculatellaceae</taxon>
        <taxon>Shackletoniella</taxon>
    </lineage>
</organism>
<gene>
    <name evidence="2" type="ORF">DCF17_20695</name>
</gene>
<name>A0A2W4VNX2_9CYAN</name>
<feature type="region of interest" description="Disordered" evidence="1">
    <location>
        <begin position="84"/>
        <end position="138"/>
    </location>
</feature>